<evidence type="ECO:0000259" key="1">
    <source>
        <dbReference type="Pfam" id="PF04738"/>
    </source>
</evidence>
<protein>
    <submittedName>
        <fullName evidence="2">Lantibiotic dehydratase, C terminus</fullName>
    </submittedName>
</protein>
<keyword evidence="3" id="KW-1185">Reference proteome</keyword>
<dbReference type="EMBL" id="FOEF01000002">
    <property type="protein sequence ID" value="SEO89952.1"/>
    <property type="molecule type" value="Genomic_DNA"/>
</dbReference>
<proteinExistence type="predicted"/>
<gene>
    <name evidence="2" type="ORF">SAMN04489732_102607</name>
</gene>
<sequence length="884" mass="96074">MNPRPEPQVRLSPHGVVRVCGIPASVLGELSSAKVAGLADELSRADQDWAACAPAVAEALTAVVPLVADRARRSKVLALRRILHQAGELTEAQLRPVTTLPEAAQVPGLAGLGTLAATRTDLAERLVAEYDQAWTTEQRVLSEVARRGELRTTAQLTSDGMLHNLDRFAADVDRGEARGKRARTTEATLVNLVSRGALKPSPFGQLVYTRPLSISGEPGTRSTEPDARQSVCRLPRQLVNWVERTLADHLAGQPGFDGTVVLRRAPYAAASAKGVVFIVRGRDGTHTAAGAERIVRIQPSPVLGIVLELPADEPITVQELRKRCAELSEADSALADLIDQGVLARDLDLGEQEPDPLTRITEILRDADADQRLRACVDVLGEVEATFGAADTDRRTELLDRARTAVAELAGFCAVPPPPLDTARTLVYEDSVITTAQQESAAHWQRHLRALSTMHRLIPLFDDDAHVRAIVAQVVVETFGPGPHRLLTLYSAMSTPKLRALLTARLVDVTAPVPSELRRLQDEILHQPESDPGQPEARLDGDRLAAITERTPSWVSRWPRVHWQVQRQGAGPDELLVVNGGATGYGRAISRFATAYALAPRPATGFTEAVRADIALDDDPAAPLTDLSAVLGINANVHPPLLGTHLRYPCGTPKDWGGPGISLEDCWAEVEPSTGKLVLRHGKQGPPLRLVTLNFLLNDLAPQLYRFLNFFGIGSLGNLAWWDRVDQRAGQGTEVRRYPRLRLDDVVLARRTWKIPPAALPDPATSDGAAGYREVRAWQRALGLPDQVFWRGFTVPDPLVAVSDEERARLTRTLVSFPSAAERKPAFLDFTSVTSVRTWQRALRRAPGELTVQECLPAPGGDGAGAVDPLSTREFTIETSGRVR</sequence>
<feature type="domain" description="Lantibiotic dehydratase N-terminal" evidence="1">
    <location>
        <begin position="149"/>
        <end position="440"/>
    </location>
</feature>
<accession>A0A1H8TGC4</accession>
<name>A0A1H8TGC4_9PSEU</name>
<dbReference type="InterPro" id="IPR006827">
    <property type="entry name" value="Lant_deHydtase_N"/>
</dbReference>
<dbReference type="Proteomes" id="UP000198582">
    <property type="component" value="Unassembled WGS sequence"/>
</dbReference>
<organism evidence="2 3">
    <name type="scientific">Amycolatopsis saalfeldensis</name>
    <dbReference type="NCBI Taxonomy" id="394193"/>
    <lineage>
        <taxon>Bacteria</taxon>
        <taxon>Bacillati</taxon>
        <taxon>Actinomycetota</taxon>
        <taxon>Actinomycetes</taxon>
        <taxon>Pseudonocardiales</taxon>
        <taxon>Pseudonocardiaceae</taxon>
        <taxon>Amycolatopsis</taxon>
    </lineage>
</organism>
<dbReference type="Pfam" id="PF04738">
    <property type="entry name" value="Lant_dehydr_N"/>
    <property type="match status" value="2"/>
</dbReference>
<evidence type="ECO:0000313" key="3">
    <source>
        <dbReference type="Proteomes" id="UP000198582"/>
    </source>
</evidence>
<dbReference type="AlphaFoldDB" id="A0A1H8TGC4"/>
<reference evidence="2 3" key="1">
    <citation type="submission" date="2016-10" db="EMBL/GenBank/DDBJ databases">
        <authorList>
            <person name="de Groot N.N."/>
        </authorList>
    </citation>
    <scope>NUCLEOTIDE SEQUENCE [LARGE SCALE GENOMIC DNA]</scope>
    <source>
        <strain evidence="2 3">DSM 44993</strain>
    </source>
</reference>
<dbReference type="RefSeq" id="WP_091614364.1">
    <property type="nucleotide sequence ID" value="NZ_FOEF01000002.1"/>
</dbReference>
<dbReference type="OrthoDB" id="3861212at2"/>
<feature type="domain" description="Lantibiotic dehydratase N-terminal" evidence="1">
    <location>
        <begin position="575"/>
        <end position="789"/>
    </location>
</feature>
<evidence type="ECO:0000313" key="2">
    <source>
        <dbReference type="EMBL" id="SEO89952.1"/>
    </source>
</evidence>
<dbReference type="STRING" id="394193.SAMN04489732_102607"/>